<keyword evidence="2" id="KW-1185">Reference proteome</keyword>
<dbReference type="Gramene" id="Mp3g08760.1">
    <property type="protein sequence ID" value="Mp3g08760.1.cds"/>
    <property type="gene ID" value="Mp3g08760"/>
</dbReference>
<accession>A0A2R6WDJ3</accession>
<dbReference type="AlphaFoldDB" id="A0A2R6WDJ3"/>
<sequence length="133" mass="15265">MHVMGRSQKLLSEHTSVAFELHRSAWSLSSKISGAESEDKKVLIEGGNGIGYQDIPHPSYFKFQEDRFPSLLNLNSTLRPNLFWFECPQSVFTADVMYSREPMNANLEGFCSRTHELIHLLNFPGKWTIFERG</sequence>
<evidence type="ECO:0000313" key="2">
    <source>
        <dbReference type="Proteomes" id="UP000244005"/>
    </source>
</evidence>
<reference evidence="2" key="1">
    <citation type="journal article" date="2017" name="Cell">
        <title>Insights into land plant evolution garnered from the Marchantia polymorpha genome.</title>
        <authorList>
            <person name="Bowman J.L."/>
            <person name="Kohchi T."/>
            <person name="Yamato K.T."/>
            <person name="Jenkins J."/>
            <person name="Shu S."/>
            <person name="Ishizaki K."/>
            <person name="Yamaoka S."/>
            <person name="Nishihama R."/>
            <person name="Nakamura Y."/>
            <person name="Berger F."/>
            <person name="Adam C."/>
            <person name="Aki S.S."/>
            <person name="Althoff F."/>
            <person name="Araki T."/>
            <person name="Arteaga-Vazquez M.A."/>
            <person name="Balasubrmanian S."/>
            <person name="Barry K."/>
            <person name="Bauer D."/>
            <person name="Boehm C.R."/>
            <person name="Briginshaw L."/>
            <person name="Caballero-Perez J."/>
            <person name="Catarino B."/>
            <person name="Chen F."/>
            <person name="Chiyoda S."/>
            <person name="Chovatia M."/>
            <person name="Davies K.M."/>
            <person name="Delmans M."/>
            <person name="Demura T."/>
            <person name="Dierschke T."/>
            <person name="Dolan L."/>
            <person name="Dorantes-Acosta A.E."/>
            <person name="Eklund D.M."/>
            <person name="Florent S.N."/>
            <person name="Flores-Sandoval E."/>
            <person name="Fujiyama A."/>
            <person name="Fukuzawa H."/>
            <person name="Galik B."/>
            <person name="Grimanelli D."/>
            <person name="Grimwood J."/>
            <person name="Grossniklaus U."/>
            <person name="Hamada T."/>
            <person name="Haseloff J."/>
            <person name="Hetherington A.J."/>
            <person name="Higo A."/>
            <person name="Hirakawa Y."/>
            <person name="Hundley H.N."/>
            <person name="Ikeda Y."/>
            <person name="Inoue K."/>
            <person name="Inoue S.I."/>
            <person name="Ishida S."/>
            <person name="Jia Q."/>
            <person name="Kakita M."/>
            <person name="Kanazawa T."/>
            <person name="Kawai Y."/>
            <person name="Kawashima T."/>
            <person name="Kennedy M."/>
            <person name="Kinose K."/>
            <person name="Kinoshita T."/>
            <person name="Kohara Y."/>
            <person name="Koide E."/>
            <person name="Komatsu K."/>
            <person name="Kopischke S."/>
            <person name="Kubo M."/>
            <person name="Kyozuka J."/>
            <person name="Lagercrantz U."/>
            <person name="Lin S.S."/>
            <person name="Lindquist E."/>
            <person name="Lipzen A.M."/>
            <person name="Lu C.W."/>
            <person name="De Luna E."/>
            <person name="Martienssen R.A."/>
            <person name="Minamino N."/>
            <person name="Mizutani M."/>
            <person name="Mizutani M."/>
            <person name="Mochizuki N."/>
            <person name="Monte I."/>
            <person name="Mosher R."/>
            <person name="Nagasaki H."/>
            <person name="Nakagami H."/>
            <person name="Naramoto S."/>
            <person name="Nishitani K."/>
            <person name="Ohtani M."/>
            <person name="Okamoto T."/>
            <person name="Okumura M."/>
            <person name="Phillips J."/>
            <person name="Pollak B."/>
            <person name="Reinders A."/>
            <person name="Rovekamp M."/>
            <person name="Sano R."/>
            <person name="Sawa S."/>
            <person name="Schmid M.W."/>
            <person name="Shirakawa M."/>
            <person name="Solano R."/>
            <person name="Spunde A."/>
            <person name="Suetsugu N."/>
            <person name="Sugano S."/>
            <person name="Sugiyama A."/>
            <person name="Sun R."/>
            <person name="Suzuki Y."/>
            <person name="Takenaka M."/>
            <person name="Takezawa D."/>
            <person name="Tomogane H."/>
            <person name="Tsuzuki M."/>
            <person name="Ueda T."/>
            <person name="Umeda M."/>
            <person name="Ward J.M."/>
            <person name="Watanabe Y."/>
            <person name="Yazaki K."/>
            <person name="Yokoyama R."/>
            <person name="Yoshitake Y."/>
            <person name="Yotsui I."/>
            <person name="Zachgo S."/>
            <person name="Schmutz J."/>
        </authorList>
    </citation>
    <scope>NUCLEOTIDE SEQUENCE [LARGE SCALE GENOMIC DNA]</scope>
    <source>
        <strain evidence="2">Tak-1</strain>
    </source>
</reference>
<evidence type="ECO:0000313" key="1">
    <source>
        <dbReference type="EMBL" id="PTQ31929.1"/>
    </source>
</evidence>
<proteinExistence type="predicted"/>
<gene>
    <name evidence="1" type="ORF">MARPO_0105s0041</name>
</gene>
<dbReference type="EMBL" id="KZ772777">
    <property type="protein sequence ID" value="PTQ31929.1"/>
    <property type="molecule type" value="Genomic_DNA"/>
</dbReference>
<protein>
    <submittedName>
        <fullName evidence="1">Uncharacterized protein</fullName>
    </submittedName>
</protein>
<organism evidence="1 2">
    <name type="scientific">Marchantia polymorpha</name>
    <name type="common">Common liverwort</name>
    <name type="synonym">Marchantia aquatica</name>
    <dbReference type="NCBI Taxonomy" id="3197"/>
    <lineage>
        <taxon>Eukaryota</taxon>
        <taxon>Viridiplantae</taxon>
        <taxon>Streptophyta</taxon>
        <taxon>Embryophyta</taxon>
        <taxon>Marchantiophyta</taxon>
        <taxon>Marchantiopsida</taxon>
        <taxon>Marchantiidae</taxon>
        <taxon>Marchantiales</taxon>
        <taxon>Marchantiaceae</taxon>
        <taxon>Marchantia</taxon>
    </lineage>
</organism>
<name>A0A2R6WDJ3_MARPO</name>
<dbReference type="Proteomes" id="UP000244005">
    <property type="component" value="Unassembled WGS sequence"/>
</dbReference>